<sequence>MAFVITKSQQVVTAGIKPRAVYSRVINLTVQVPAGLAQEDFAFTPAIGNRVWLLGVDLFVMTLEVDVVVSGFVYIRSGAGKPQSASEVATKWDPVIQNYGGPKPGFYFSAIQDHYHWNMNKLYEAGAVRFGVMATSLVDIVSWRAWVSFQISEG</sequence>
<reference evidence="1" key="1">
    <citation type="journal article" date="2014" name="Front. Microbiol.">
        <title>High frequency of phylogenetically diverse reductive dehalogenase-homologous genes in deep subseafloor sedimentary metagenomes.</title>
        <authorList>
            <person name="Kawai M."/>
            <person name="Futagami T."/>
            <person name="Toyoda A."/>
            <person name="Takaki Y."/>
            <person name="Nishi S."/>
            <person name="Hori S."/>
            <person name="Arai W."/>
            <person name="Tsubouchi T."/>
            <person name="Morono Y."/>
            <person name="Uchiyama I."/>
            <person name="Ito T."/>
            <person name="Fujiyama A."/>
            <person name="Inagaki F."/>
            <person name="Takami H."/>
        </authorList>
    </citation>
    <scope>NUCLEOTIDE SEQUENCE</scope>
    <source>
        <strain evidence="1">Expedition CK06-06</strain>
    </source>
</reference>
<organism evidence="1">
    <name type="scientific">marine sediment metagenome</name>
    <dbReference type="NCBI Taxonomy" id="412755"/>
    <lineage>
        <taxon>unclassified sequences</taxon>
        <taxon>metagenomes</taxon>
        <taxon>ecological metagenomes</taxon>
    </lineage>
</organism>
<protein>
    <submittedName>
        <fullName evidence="1">Uncharacterized protein</fullName>
    </submittedName>
</protein>
<gene>
    <name evidence="1" type="ORF">S06H3_15509</name>
</gene>
<proteinExistence type="predicted"/>
<accession>X1MWA2</accession>
<dbReference type="AlphaFoldDB" id="X1MWA2"/>
<evidence type="ECO:0000313" key="1">
    <source>
        <dbReference type="EMBL" id="GAI10654.1"/>
    </source>
</evidence>
<comment type="caution">
    <text evidence="1">The sequence shown here is derived from an EMBL/GenBank/DDBJ whole genome shotgun (WGS) entry which is preliminary data.</text>
</comment>
<name>X1MWA2_9ZZZZ</name>
<dbReference type="EMBL" id="BARV01007634">
    <property type="protein sequence ID" value="GAI10654.1"/>
    <property type="molecule type" value="Genomic_DNA"/>
</dbReference>